<name>A0AAV6HCQ6_9TELE</name>
<dbReference type="Proteomes" id="UP000823561">
    <property type="component" value="Chromosome 3"/>
</dbReference>
<dbReference type="AlphaFoldDB" id="A0AAV6HCQ6"/>
<comment type="caution">
    <text evidence="1">The sequence shown here is derived from an EMBL/GenBank/DDBJ whole genome shotgun (WGS) entry which is preliminary data.</text>
</comment>
<accession>A0AAV6HCQ6</accession>
<evidence type="ECO:0000313" key="2">
    <source>
        <dbReference type="Proteomes" id="UP000823561"/>
    </source>
</evidence>
<reference evidence="1" key="1">
    <citation type="submission" date="2020-10" db="EMBL/GenBank/DDBJ databases">
        <title>Chromosome-scale genome assembly of the Allis shad, Alosa alosa.</title>
        <authorList>
            <person name="Margot Z."/>
            <person name="Christophe K."/>
            <person name="Cabau C."/>
            <person name="Louis A."/>
            <person name="Berthelot C."/>
            <person name="Parey E."/>
            <person name="Roest Crollius H."/>
            <person name="Montfort J."/>
            <person name="Robinson-Rechavi M."/>
            <person name="Bucao C."/>
            <person name="Bouchez O."/>
            <person name="Gislard M."/>
            <person name="Lluch J."/>
            <person name="Milhes M."/>
            <person name="Lampietro C."/>
            <person name="Lopez Roques C."/>
            <person name="Donnadieu C."/>
            <person name="Braasch I."/>
            <person name="Desvignes T."/>
            <person name="Postlethwait J."/>
            <person name="Bobe J."/>
            <person name="Guiguen Y."/>
        </authorList>
    </citation>
    <scope>NUCLEOTIDE SEQUENCE</scope>
    <source>
        <strain evidence="1">M-15738</strain>
        <tissue evidence="1">Blood</tissue>
    </source>
</reference>
<sequence length="71" mass="8169">MLRTMLASVLSVRESKRRLAISPVGLLVILKWELHRSTFPVFWPHHESATPEIVLSKKITFTIKSSENIKL</sequence>
<dbReference type="EMBL" id="JADWDJ010000003">
    <property type="protein sequence ID" value="KAG5283756.1"/>
    <property type="molecule type" value="Genomic_DNA"/>
</dbReference>
<gene>
    <name evidence="1" type="ORF">AALO_G00045770</name>
</gene>
<keyword evidence="2" id="KW-1185">Reference proteome</keyword>
<proteinExistence type="predicted"/>
<evidence type="ECO:0000313" key="1">
    <source>
        <dbReference type="EMBL" id="KAG5283756.1"/>
    </source>
</evidence>
<protein>
    <submittedName>
        <fullName evidence="1">Uncharacterized protein</fullName>
    </submittedName>
</protein>
<organism evidence="1 2">
    <name type="scientific">Alosa alosa</name>
    <name type="common">allis shad</name>
    <dbReference type="NCBI Taxonomy" id="278164"/>
    <lineage>
        <taxon>Eukaryota</taxon>
        <taxon>Metazoa</taxon>
        <taxon>Chordata</taxon>
        <taxon>Craniata</taxon>
        <taxon>Vertebrata</taxon>
        <taxon>Euteleostomi</taxon>
        <taxon>Actinopterygii</taxon>
        <taxon>Neopterygii</taxon>
        <taxon>Teleostei</taxon>
        <taxon>Clupei</taxon>
        <taxon>Clupeiformes</taxon>
        <taxon>Clupeoidei</taxon>
        <taxon>Clupeidae</taxon>
        <taxon>Alosa</taxon>
    </lineage>
</organism>